<evidence type="ECO:0000313" key="2">
    <source>
        <dbReference type="WBParaSite" id="PS1159_v2.g2227.t2"/>
    </source>
</evidence>
<accession>A0AC35FYW6</accession>
<dbReference type="Proteomes" id="UP000887580">
    <property type="component" value="Unplaced"/>
</dbReference>
<protein>
    <submittedName>
        <fullName evidence="2">NADP-dependent oxidoreductase domain-containing protein</fullName>
    </submittedName>
</protein>
<name>A0AC35FYW6_9BILA</name>
<dbReference type="WBParaSite" id="PS1159_v2.g2227.t2">
    <property type="protein sequence ID" value="PS1159_v2.g2227.t2"/>
    <property type="gene ID" value="PS1159_v2.g2227"/>
</dbReference>
<organism evidence="1 2">
    <name type="scientific">Panagrolaimus sp. PS1159</name>
    <dbReference type="NCBI Taxonomy" id="55785"/>
    <lineage>
        <taxon>Eukaryota</taxon>
        <taxon>Metazoa</taxon>
        <taxon>Ecdysozoa</taxon>
        <taxon>Nematoda</taxon>
        <taxon>Chromadorea</taxon>
        <taxon>Rhabditida</taxon>
        <taxon>Tylenchina</taxon>
        <taxon>Panagrolaimomorpha</taxon>
        <taxon>Panagrolaimoidea</taxon>
        <taxon>Panagrolaimidae</taxon>
        <taxon>Panagrolaimus</taxon>
    </lineage>
</organism>
<reference evidence="2" key="1">
    <citation type="submission" date="2022-11" db="UniProtKB">
        <authorList>
            <consortium name="WormBaseParasite"/>
        </authorList>
    </citation>
    <scope>IDENTIFICATION</scope>
</reference>
<evidence type="ECO:0000313" key="1">
    <source>
        <dbReference type="Proteomes" id="UP000887580"/>
    </source>
</evidence>
<proteinExistence type="predicted"/>
<sequence>MTFSKTLKLSNGVEMPIFGLGTWQSGREEVINAVRTASGREEVINAVRTAVLDGYRLIDTATCYQNEDAIGEALQQLFKEGVIKREEIFITTKCWTTHLSPEDQEEEIFITTKCWTTHLSPEDQEEGLRESLERLKLDYVDLWLAHMPGAFNKDMSEQRKNVTVEDVWKGFESLYEKKLTRAIGVSNFSIEQIERIMKIAKVPIHNHQVELHLYFQQKPMVDVCKKHNISVTAYSPIGSPGRVHFVLPNGYKPEWPPAPSPLEDSVVVKLAEKYSRTPAQILLRHLMQHDIAVIPKSTNDKRIKENHGVFDFEISDEDIKKLDSAPQNERMFWQDFLVGHPEDPFKSERK</sequence>